<dbReference type="GO" id="GO:0004805">
    <property type="term" value="F:trehalose-phosphatase activity"/>
    <property type="evidence" value="ECO:0007669"/>
    <property type="project" value="TreeGrafter"/>
</dbReference>
<evidence type="ECO:0000256" key="2">
    <source>
        <dbReference type="ARBA" id="ARBA00008799"/>
    </source>
</evidence>
<dbReference type="SUPFAM" id="SSF56784">
    <property type="entry name" value="HAD-like"/>
    <property type="match status" value="1"/>
</dbReference>
<dbReference type="NCBIfam" id="TIGR01484">
    <property type="entry name" value="HAD-SF-IIB"/>
    <property type="match status" value="1"/>
</dbReference>
<dbReference type="Gene3D" id="3.40.50.2000">
    <property type="entry name" value="Glycogen Phosphorylase B"/>
    <property type="match status" value="2"/>
</dbReference>
<dbReference type="GO" id="GO:0005829">
    <property type="term" value="C:cytosol"/>
    <property type="evidence" value="ECO:0007669"/>
    <property type="project" value="TreeGrafter"/>
</dbReference>
<dbReference type="CDD" id="cd01627">
    <property type="entry name" value="HAD_TPP"/>
    <property type="match status" value="1"/>
</dbReference>
<dbReference type="InterPro" id="IPR023214">
    <property type="entry name" value="HAD_sf"/>
</dbReference>
<reference evidence="3" key="1">
    <citation type="submission" date="2019-10" db="EMBL/GenBank/DDBJ databases">
        <title>Muricauda hadale sp. nov., a piezophilic bacterium isolated from hadopelagic water of the Mariana Trench.</title>
        <authorList>
            <person name="Wei Y."/>
        </authorList>
    </citation>
    <scope>NUCLEOTIDE SEQUENCE [LARGE SCALE GENOMIC DNA]</scope>
    <source>
        <strain evidence="3">MT-229</strain>
    </source>
</reference>
<dbReference type="CDD" id="cd03788">
    <property type="entry name" value="GT20_TPS"/>
    <property type="match status" value="1"/>
</dbReference>
<comment type="similarity">
    <text evidence="1">In the C-terminal section; belongs to the trehalose phosphatase family.</text>
</comment>
<evidence type="ECO:0000313" key="4">
    <source>
        <dbReference type="Proteomes" id="UP000319204"/>
    </source>
</evidence>
<dbReference type="EMBL" id="VNIK02000001">
    <property type="protein sequence ID" value="KAB5492040.1"/>
    <property type="molecule type" value="Genomic_DNA"/>
</dbReference>
<accession>A0A5N5J7A9</accession>
<organism evidence="3 4">
    <name type="scientific">Flagellimonas hadalis</name>
    <dbReference type="NCBI Taxonomy" id="2597517"/>
    <lineage>
        <taxon>Bacteria</taxon>
        <taxon>Pseudomonadati</taxon>
        <taxon>Bacteroidota</taxon>
        <taxon>Flavobacteriia</taxon>
        <taxon>Flavobacteriales</taxon>
        <taxon>Flavobacteriaceae</taxon>
        <taxon>Flagellimonas</taxon>
    </lineage>
</organism>
<dbReference type="Gene3D" id="3.40.50.1000">
    <property type="entry name" value="HAD superfamily/HAD-like"/>
    <property type="match status" value="1"/>
</dbReference>
<dbReference type="InterPro" id="IPR003337">
    <property type="entry name" value="Trehalose_PPase"/>
</dbReference>
<dbReference type="RefSeq" id="WP_151889181.1">
    <property type="nucleotide sequence ID" value="NZ_VNIK02000001.1"/>
</dbReference>
<proteinExistence type="inferred from homology"/>
<name>A0A5N5J7A9_9FLAO</name>
<evidence type="ECO:0000313" key="3">
    <source>
        <dbReference type="EMBL" id="KAB5492040.1"/>
    </source>
</evidence>
<dbReference type="Pfam" id="PF00982">
    <property type="entry name" value="Glyco_transf_20"/>
    <property type="match status" value="1"/>
</dbReference>
<dbReference type="PANTHER" id="PTHR10788:SF106">
    <property type="entry name" value="BCDNA.GH08860"/>
    <property type="match status" value="1"/>
</dbReference>
<gene>
    <name evidence="3" type="ORF">FOT42_003555</name>
</gene>
<evidence type="ECO:0000256" key="1">
    <source>
        <dbReference type="ARBA" id="ARBA00006330"/>
    </source>
</evidence>
<dbReference type="PANTHER" id="PTHR10788">
    <property type="entry name" value="TREHALOSE-6-PHOSPHATE SYNTHASE"/>
    <property type="match status" value="1"/>
</dbReference>
<dbReference type="InterPro" id="IPR001830">
    <property type="entry name" value="Glyco_trans_20"/>
</dbReference>
<dbReference type="NCBIfam" id="TIGR00685">
    <property type="entry name" value="T6PP"/>
    <property type="match status" value="1"/>
</dbReference>
<dbReference type="Gene3D" id="3.30.70.1020">
    <property type="entry name" value="Trehalose-6-phosphate phosphatase related protein, domain 2"/>
    <property type="match status" value="1"/>
</dbReference>
<keyword evidence="4" id="KW-1185">Reference proteome</keyword>
<comment type="caution">
    <text evidence="3">The sequence shown here is derived from an EMBL/GenBank/DDBJ whole genome shotgun (WGS) entry which is preliminary data.</text>
</comment>
<dbReference type="Pfam" id="PF02358">
    <property type="entry name" value="Trehalose_PPase"/>
    <property type="match status" value="1"/>
</dbReference>
<dbReference type="GO" id="GO:0005992">
    <property type="term" value="P:trehalose biosynthetic process"/>
    <property type="evidence" value="ECO:0007669"/>
    <property type="project" value="InterPro"/>
</dbReference>
<dbReference type="GO" id="GO:0003825">
    <property type="term" value="F:alpha,alpha-trehalose-phosphate synthase (UDP-forming) activity"/>
    <property type="evidence" value="ECO:0007669"/>
    <property type="project" value="TreeGrafter"/>
</dbReference>
<dbReference type="Proteomes" id="UP000319204">
    <property type="component" value="Unassembled WGS sequence"/>
</dbReference>
<dbReference type="InterPro" id="IPR006379">
    <property type="entry name" value="HAD-SF_hydro_IIB"/>
</dbReference>
<dbReference type="AlphaFoldDB" id="A0A5N5J7A9"/>
<sequence length="736" mass="85345">MGKTIIISNRLPVQLQISNGSINAIPSVGGLATGMKSVHSGGESLWIGWSGLTDEETPPELEGKIDQALKENGCAKVKLNANDIDGFYYGFSNRTVWPLFHYFLEYSEFELDFWETYRSVNQKFADAIIEKSEEGDTIWVHDYQLMLVPQMVREKRPDTSIGFFLHIPFPSYEIFRTLPWREEILEGLLGSDLIGFHTYDYERHFLSSVRRLLGLEVSFNEIYMDNRAIKVDSFPMGIDYKKFHDAALAHEQNYNEERSDFQLRLDHHKASAPDTKLILSIDRLDYSKGIAKRLNAFEYFLKKYPQYQEKVRLIILAVPSRSNVPQYQLLKKEIDELVGRINGELSTVNWTPIWYFYRSLPFENLIDLYTSSDIAWLTPLRDGMNLVAKEYIATRTDKTGVLILSEMAGSAYEMNEALLINPNNFEEQANTLQQAINMPKEEQINRNTFLQNRLERYNVEVWANEFMNALNEKRDLGRAFVSERMSKEILARIADRYSKAKKRLLFLDYDGTLAGFHKDPQKASPDEELYELLDQLHEQDNTTLFLISGRDKQTFGKWFLPKKYNMIVEHGVWISKDGEDFRMLEQVKGDWMGKIRPVLESFVDRTPGSFIEEKNYSLAWHYRNTDPDFGEKRATELNTVLRSLIGNDDISVLNGNKVMEVKSSNVNKGRAAVRMMGEDNYDFVFAIGDDWTDEFMFQELPDSAITVKVGLKKTQAKYHVESTKKVRELLKRFVEP</sequence>
<dbReference type="InterPro" id="IPR036412">
    <property type="entry name" value="HAD-like_sf"/>
</dbReference>
<comment type="similarity">
    <text evidence="2">Belongs to the glycosyltransferase 20 family.</text>
</comment>
<dbReference type="OrthoDB" id="9761633at2"/>
<protein>
    <submittedName>
        <fullName evidence="3">Bifunctional alpha,alpha-trehalose-phosphate synthase (UDP-forming)/trehalose-phosphatase</fullName>
    </submittedName>
</protein>
<dbReference type="SUPFAM" id="SSF53756">
    <property type="entry name" value="UDP-Glycosyltransferase/glycogen phosphorylase"/>
    <property type="match status" value="1"/>
</dbReference>
<dbReference type="NCBIfam" id="NF011071">
    <property type="entry name" value="PRK14501.1"/>
    <property type="match status" value="1"/>
</dbReference>